<dbReference type="HOGENOM" id="CLU_1236700_0_0_1"/>
<evidence type="ECO:0000313" key="2">
    <source>
        <dbReference type="EnsemblPlants" id="OB08G12610.1"/>
    </source>
</evidence>
<reference evidence="2" key="1">
    <citation type="journal article" date="2013" name="Nat. Commun.">
        <title>Whole-genome sequencing of Oryza brachyantha reveals mechanisms underlying Oryza genome evolution.</title>
        <authorList>
            <person name="Chen J."/>
            <person name="Huang Q."/>
            <person name="Gao D."/>
            <person name="Wang J."/>
            <person name="Lang Y."/>
            <person name="Liu T."/>
            <person name="Li B."/>
            <person name="Bai Z."/>
            <person name="Luis Goicoechea J."/>
            <person name="Liang C."/>
            <person name="Chen C."/>
            <person name="Zhang W."/>
            <person name="Sun S."/>
            <person name="Liao Y."/>
            <person name="Zhang X."/>
            <person name="Yang L."/>
            <person name="Song C."/>
            <person name="Wang M."/>
            <person name="Shi J."/>
            <person name="Liu G."/>
            <person name="Liu J."/>
            <person name="Zhou H."/>
            <person name="Zhou W."/>
            <person name="Yu Q."/>
            <person name="An N."/>
            <person name="Chen Y."/>
            <person name="Cai Q."/>
            <person name="Wang B."/>
            <person name="Liu B."/>
            <person name="Min J."/>
            <person name="Huang Y."/>
            <person name="Wu H."/>
            <person name="Li Z."/>
            <person name="Zhang Y."/>
            <person name="Yin Y."/>
            <person name="Song W."/>
            <person name="Jiang J."/>
            <person name="Jackson S.A."/>
            <person name="Wing R.A."/>
            <person name="Wang J."/>
            <person name="Chen M."/>
        </authorList>
    </citation>
    <scope>NUCLEOTIDE SEQUENCE [LARGE SCALE GENOMIC DNA]</scope>
    <source>
        <strain evidence="2">cv. IRGC 101232</strain>
    </source>
</reference>
<feature type="region of interest" description="Disordered" evidence="1">
    <location>
        <begin position="186"/>
        <end position="224"/>
    </location>
</feature>
<dbReference type="EnsemblPlants" id="OB08G12610.1">
    <property type="protein sequence ID" value="OB08G12610.1"/>
    <property type="gene ID" value="OB08G12610"/>
</dbReference>
<organism evidence="2">
    <name type="scientific">Oryza brachyantha</name>
    <name type="common">malo sina</name>
    <dbReference type="NCBI Taxonomy" id="4533"/>
    <lineage>
        <taxon>Eukaryota</taxon>
        <taxon>Viridiplantae</taxon>
        <taxon>Streptophyta</taxon>
        <taxon>Embryophyta</taxon>
        <taxon>Tracheophyta</taxon>
        <taxon>Spermatophyta</taxon>
        <taxon>Magnoliopsida</taxon>
        <taxon>Liliopsida</taxon>
        <taxon>Poales</taxon>
        <taxon>Poaceae</taxon>
        <taxon>BOP clade</taxon>
        <taxon>Oryzoideae</taxon>
        <taxon>Oryzeae</taxon>
        <taxon>Oryzinae</taxon>
        <taxon>Oryza</taxon>
    </lineage>
</organism>
<proteinExistence type="predicted"/>
<sequence length="224" mass="25502">MELRLRNRRSFSVQVGRYYAATVRGGVAVGGVDDGGRCPTPQRRPWECARRRQPERGSIQGYRWANHQWNTSGDAGIKRQLARRLGHRCTNVESLEQNTGRCTVPNHIRQEKVIKRRWQNQMQYKSSTQCIQVHALLITNELYCADQHPCHCPKMRADQGKLGCTLSYVNVFLFWATSHYPVHEQHMPPADKGYDNSNERVITPTQPAPHESGQAGQGSLLAKV</sequence>
<evidence type="ECO:0000313" key="3">
    <source>
        <dbReference type="Proteomes" id="UP000006038"/>
    </source>
</evidence>
<keyword evidence="3" id="KW-1185">Reference proteome</keyword>
<dbReference type="Gramene" id="OB08G12610.1">
    <property type="protein sequence ID" value="OB08G12610.1"/>
    <property type="gene ID" value="OB08G12610"/>
</dbReference>
<name>J3MQ82_ORYBR</name>
<dbReference type="Proteomes" id="UP000006038">
    <property type="component" value="Chromosome 8"/>
</dbReference>
<accession>J3MQ82</accession>
<evidence type="ECO:0000256" key="1">
    <source>
        <dbReference type="SAM" id="MobiDB-lite"/>
    </source>
</evidence>
<protein>
    <submittedName>
        <fullName evidence="2">Uncharacterized protein</fullName>
    </submittedName>
</protein>
<dbReference type="AlphaFoldDB" id="J3MQ82"/>
<reference evidence="2" key="2">
    <citation type="submission" date="2013-04" db="UniProtKB">
        <authorList>
            <consortium name="EnsemblPlants"/>
        </authorList>
    </citation>
    <scope>IDENTIFICATION</scope>
</reference>